<evidence type="ECO:0000313" key="2">
    <source>
        <dbReference type="EMBL" id="AVW90639.1"/>
    </source>
</evidence>
<gene>
    <name evidence="2" type="ORF">DA792_05660</name>
</gene>
<name>A0A2R4M0L6_9RHOB</name>
<evidence type="ECO:0000313" key="3">
    <source>
        <dbReference type="Proteomes" id="UP000241447"/>
    </source>
</evidence>
<dbReference type="Proteomes" id="UP000241447">
    <property type="component" value="Chromosome"/>
</dbReference>
<dbReference type="EMBL" id="CP028475">
    <property type="protein sequence ID" value="AVW90639.1"/>
    <property type="molecule type" value="Genomic_DNA"/>
</dbReference>
<reference evidence="2 3" key="1">
    <citation type="submission" date="2018-03" db="EMBL/GenBank/DDBJ databases">
        <title>The Complete Genome of Celeribacter baekdonensis strain LH4, a Thiosulfate-Oxidizing Alphaproteobacterium Isolated from Gulf of Mexico Continental Slope Sediments.</title>
        <authorList>
            <person name="Flood B.E."/>
            <person name="Bailey J.V."/>
            <person name="Leprich D."/>
        </authorList>
    </citation>
    <scope>NUCLEOTIDE SEQUENCE [LARGE SCALE GENOMIC DNA]</scope>
    <source>
        <strain evidence="2 3">LH4</strain>
    </source>
</reference>
<dbReference type="AlphaFoldDB" id="A0A2R4M0L6"/>
<feature type="region of interest" description="Disordered" evidence="1">
    <location>
        <begin position="1"/>
        <end position="32"/>
    </location>
</feature>
<protein>
    <submittedName>
        <fullName evidence="2">Uncharacterized protein</fullName>
    </submittedName>
</protein>
<organism evidence="2 3">
    <name type="scientific">Celeribacter baekdonensis</name>
    <dbReference type="NCBI Taxonomy" id="875171"/>
    <lineage>
        <taxon>Bacteria</taxon>
        <taxon>Pseudomonadati</taxon>
        <taxon>Pseudomonadota</taxon>
        <taxon>Alphaproteobacteria</taxon>
        <taxon>Rhodobacterales</taxon>
        <taxon>Roseobacteraceae</taxon>
        <taxon>Celeribacter</taxon>
    </lineage>
</organism>
<evidence type="ECO:0000256" key="1">
    <source>
        <dbReference type="SAM" id="MobiDB-lite"/>
    </source>
</evidence>
<accession>A0A2R4M0L6</accession>
<proteinExistence type="predicted"/>
<dbReference type="KEGG" id="cbak:DA792_05660"/>
<sequence length="92" mass="10189">MRRGSFADLPFTKSERRERQAAPVPDGPVTRVAGRDYLQETSRHDARNTALTPAEQKVLEQRRLEAVEARQAESDANFAAALRLGAALKSGR</sequence>